<evidence type="ECO:0000313" key="5">
    <source>
        <dbReference type="Proteomes" id="UP000663873"/>
    </source>
</evidence>
<dbReference type="EMBL" id="CAJOBO010003596">
    <property type="protein sequence ID" value="CAF4497754.1"/>
    <property type="molecule type" value="Genomic_DNA"/>
</dbReference>
<dbReference type="EMBL" id="CAJOBQ010003104">
    <property type="protein sequence ID" value="CAF4593811.1"/>
    <property type="molecule type" value="Genomic_DNA"/>
</dbReference>
<dbReference type="EMBL" id="CAJOBS010004320">
    <property type="protein sequence ID" value="CAF4879012.1"/>
    <property type="molecule type" value="Genomic_DNA"/>
</dbReference>
<reference evidence="2" key="1">
    <citation type="submission" date="2021-02" db="EMBL/GenBank/DDBJ databases">
        <authorList>
            <person name="Nowell W R."/>
        </authorList>
    </citation>
    <scope>NUCLEOTIDE SEQUENCE</scope>
</reference>
<gene>
    <name evidence="1" type="ORF">HFQ381_LOCUS27531</name>
    <name evidence="4" type="ORF">TOA249_LOCUS29109</name>
    <name evidence="3" type="ORF">TSG867_LOCUS27385</name>
    <name evidence="2" type="ORF">UJA718_LOCUS28413</name>
</gene>
<dbReference type="Proteomes" id="UP000663873">
    <property type="component" value="Unassembled WGS sequence"/>
</dbReference>
<evidence type="ECO:0000313" key="4">
    <source>
        <dbReference type="EMBL" id="CAF4879012.1"/>
    </source>
</evidence>
<dbReference type="EMBL" id="CAJOBP010008435">
    <property type="protein sequence ID" value="CAF4534768.1"/>
    <property type="molecule type" value="Genomic_DNA"/>
</dbReference>
<comment type="caution">
    <text evidence="2">The sequence shown here is derived from an EMBL/GenBank/DDBJ whole genome shotgun (WGS) entry which is preliminary data.</text>
</comment>
<dbReference type="AlphaFoldDB" id="A0A820XUL2"/>
<evidence type="ECO:0000313" key="2">
    <source>
        <dbReference type="EMBL" id="CAF4534768.1"/>
    </source>
</evidence>
<dbReference type="Proteomes" id="UP000663838">
    <property type="component" value="Unassembled WGS sequence"/>
</dbReference>
<proteinExistence type="predicted"/>
<name>A0A820XUL2_9BILA</name>
<accession>A0A820XUL2</accession>
<organism evidence="2 5">
    <name type="scientific">Rotaria socialis</name>
    <dbReference type="NCBI Taxonomy" id="392032"/>
    <lineage>
        <taxon>Eukaryota</taxon>
        <taxon>Metazoa</taxon>
        <taxon>Spiralia</taxon>
        <taxon>Gnathifera</taxon>
        <taxon>Rotifera</taxon>
        <taxon>Eurotatoria</taxon>
        <taxon>Bdelloidea</taxon>
        <taxon>Philodinida</taxon>
        <taxon>Philodinidae</taxon>
        <taxon>Rotaria</taxon>
    </lineage>
</organism>
<keyword evidence="5" id="KW-1185">Reference proteome</keyword>
<evidence type="ECO:0000313" key="3">
    <source>
        <dbReference type="EMBL" id="CAF4593811.1"/>
    </source>
</evidence>
<evidence type="ECO:0000313" key="1">
    <source>
        <dbReference type="EMBL" id="CAF4497754.1"/>
    </source>
</evidence>
<protein>
    <submittedName>
        <fullName evidence="2">Uncharacterized protein</fullName>
    </submittedName>
</protein>
<sequence>MLHVGLLFLGVKELGGKQPQPQELRLPDSFNSSTPLMISVRSSTNKCEVIRVKYDGKKWTCNRNSNAHHRVILSLYDFVTKQITIYEVAEAYSAVQEFSSAPDATCGRRR</sequence>
<dbReference type="Proteomes" id="UP000663851">
    <property type="component" value="Unassembled WGS sequence"/>
</dbReference>
<dbReference type="Proteomes" id="UP000663862">
    <property type="component" value="Unassembled WGS sequence"/>
</dbReference>